<keyword evidence="2" id="KW-1185">Reference proteome</keyword>
<accession>A0A0G3BMY0</accession>
<protein>
    <submittedName>
        <fullName evidence="1">Uncharacterized protein</fullName>
    </submittedName>
</protein>
<dbReference type="KEGG" id="pbh:AAW51_4098"/>
<gene>
    <name evidence="1" type="ORF">AAW51_4098</name>
</gene>
<dbReference type="EMBL" id="CP011371">
    <property type="protein sequence ID" value="AKJ30789.1"/>
    <property type="molecule type" value="Genomic_DNA"/>
</dbReference>
<reference evidence="1 2" key="1">
    <citation type="submission" date="2015-05" db="EMBL/GenBank/DDBJ databases">
        <authorList>
            <person name="Tang B."/>
            <person name="Yu Y."/>
        </authorList>
    </citation>
    <scope>NUCLEOTIDE SEQUENCE [LARGE SCALE GENOMIC DNA]</scope>
    <source>
        <strain evidence="1 2">DSM 7029</strain>
    </source>
</reference>
<name>A0A0G3BMY0_9BURK</name>
<dbReference type="AlphaFoldDB" id="A0A0G3BMY0"/>
<evidence type="ECO:0000313" key="1">
    <source>
        <dbReference type="EMBL" id="AKJ30789.1"/>
    </source>
</evidence>
<organism evidence="1 2">
    <name type="scientific">Caldimonas brevitalea</name>
    <dbReference type="NCBI Taxonomy" id="413882"/>
    <lineage>
        <taxon>Bacteria</taxon>
        <taxon>Pseudomonadati</taxon>
        <taxon>Pseudomonadota</taxon>
        <taxon>Betaproteobacteria</taxon>
        <taxon>Burkholderiales</taxon>
        <taxon>Sphaerotilaceae</taxon>
        <taxon>Caldimonas</taxon>
    </lineage>
</organism>
<sequence length="118" mass="13191">MAVMSTRMHLAGGFTDMRKLVQLLNRERIHICSQRDAAIRRSLTDHSDNSGAAYTAMNLQAPAFKALRDDVSSPVLVKSQFWMSVKITPETDVFVGTADQAFDHLHKLFLLVAQMVNS</sequence>
<proteinExistence type="predicted"/>
<evidence type="ECO:0000313" key="2">
    <source>
        <dbReference type="Proteomes" id="UP000035352"/>
    </source>
</evidence>
<dbReference type="Proteomes" id="UP000035352">
    <property type="component" value="Chromosome"/>
</dbReference>